<dbReference type="GO" id="GO:0007165">
    <property type="term" value="P:signal transduction"/>
    <property type="evidence" value="ECO:0007669"/>
    <property type="project" value="TreeGrafter"/>
</dbReference>
<evidence type="ECO:0000256" key="7">
    <source>
        <dbReference type="ARBA" id="ARBA00022842"/>
    </source>
</evidence>
<dbReference type="RefSeq" id="WP_184791430.1">
    <property type="nucleotide sequence ID" value="NZ_BONT01000069.1"/>
</dbReference>
<dbReference type="GO" id="GO:0004401">
    <property type="term" value="F:histidinol-phosphatase activity"/>
    <property type="evidence" value="ECO:0007669"/>
    <property type="project" value="UniProtKB-EC"/>
</dbReference>
<feature type="binding site" evidence="11">
    <location>
        <position position="105"/>
    </location>
    <ligand>
        <name>Mg(2+)</name>
        <dbReference type="ChEBI" id="CHEBI:18420"/>
        <label>1</label>
        <note>catalytic</note>
    </ligand>
</feature>
<evidence type="ECO:0000256" key="5">
    <source>
        <dbReference type="ARBA" id="ARBA00022723"/>
    </source>
</evidence>
<comment type="function">
    <text evidence="10">Catalyzes the dephosphorylation of histidinol-phosphate to histidinol, the direct precursor of histidine.</text>
</comment>
<organism evidence="12 13">
    <name type="scientific">Phytomonospora endophytica</name>
    <dbReference type="NCBI Taxonomy" id="714109"/>
    <lineage>
        <taxon>Bacteria</taxon>
        <taxon>Bacillati</taxon>
        <taxon>Actinomycetota</taxon>
        <taxon>Actinomycetes</taxon>
        <taxon>Micromonosporales</taxon>
        <taxon>Micromonosporaceae</taxon>
        <taxon>Phytomonospora</taxon>
    </lineage>
</organism>
<feature type="binding site" evidence="11">
    <location>
        <position position="221"/>
    </location>
    <ligand>
        <name>Mg(2+)</name>
        <dbReference type="ChEBI" id="CHEBI:18420"/>
        <label>1</label>
        <note>catalytic</note>
    </ligand>
</feature>
<evidence type="ECO:0000256" key="6">
    <source>
        <dbReference type="ARBA" id="ARBA00022801"/>
    </source>
</evidence>
<comment type="cofactor">
    <cofactor evidence="1 11">
        <name>Mg(2+)</name>
        <dbReference type="ChEBI" id="CHEBI:18420"/>
    </cofactor>
</comment>
<evidence type="ECO:0000256" key="9">
    <source>
        <dbReference type="ARBA" id="ARBA00049158"/>
    </source>
</evidence>
<name>A0A841FYQ3_9ACTN</name>
<feature type="binding site" evidence="11">
    <location>
        <position position="103"/>
    </location>
    <ligand>
        <name>Mg(2+)</name>
        <dbReference type="ChEBI" id="CHEBI:18420"/>
        <label>1</label>
        <note>catalytic</note>
    </ligand>
</feature>
<evidence type="ECO:0000256" key="3">
    <source>
        <dbReference type="ARBA" id="ARBA00013085"/>
    </source>
</evidence>
<accession>A0A841FYQ3</accession>
<dbReference type="Gene3D" id="3.40.190.80">
    <property type="match status" value="1"/>
</dbReference>
<evidence type="ECO:0000256" key="10">
    <source>
        <dbReference type="ARBA" id="ARBA00053547"/>
    </source>
</evidence>
<protein>
    <recommendedName>
        <fullName evidence="4">Histidinol-phosphatase</fullName>
        <ecNumber evidence="3">3.1.3.15</ecNumber>
    </recommendedName>
    <alternativeName>
        <fullName evidence="8">Histidinol-phosphate phosphatase</fullName>
    </alternativeName>
</protein>
<feature type="binding site" evidence="11">
    <location>
        <position position="106"/>
    </location>
    <ligand>
        <name>Mg(2+)</name>
        <dbReference type="ChEBI" id="CHEBI:18420"/>
        <label>1</label>
        <note>catalytic</note>
    </ligand>
</feature>
<dbReference type="Proteomes" id="UP000548476">
    <property type="component" value="Unassembled WGS sequence"/>
</dbReference>
<comment type="caution">
    <text evidence="12">The sequence shown here is derived from an EMBL/GenBank/DDBJ whole genome shotgun (WGS) entry which is preliminary data.</text>
</comment>
<dbReference type="EC" id="3.1.3.15" evidence="3"/>
<dbReference type="AlphaFoldDB" id="A0A841FYQ3"/>
<dbReference type="Gene3D" id="3.30.540.10">
    <property type="entry name" value="Fructose-1,6-Bisphosphatase, subunit A, domain 1"/>
    <property type="match status" value="1"/>
</dbReference>
<keyword evidence="13" id="KW-1185">Reference proteome</keyword>
<evidence type="ECO:0000256" key="2">
    <source>
        <dbReference type="ARBA" id="ARBA00004970"/>
    </source>
</evidence>
<evidence type="ECO:0000256" key="8">
    <source>
        <dbReference type="ARBA" id="ARBA00033209"/>
    </source>
</evidence>
<keyword evidence="7 11" id="KW-0460">Magnesium</keyword>
<dbReference type="GO" id="GO:0046872">
    <property type="term" value="F:metal ion binding"/>
    <property type="evidence" value="ECO:0007669"/>
    <property type="project" value="UniProtKB-KW"/>
</dbReference>
<dbReference type="PRINTS" id="PR00378">
    <property type="entry name" value="LIIMPHPHTASE"/>
</dbReference>
<evidence type="ECO:0000256" key="11">
    <source>
        <dbReference type="PIRSR" id="PIRSR600760-2"/>
    </source>
</evidence>
<dbReference type="Pfam" id="PF00459">
    <property type="entry name" value="Inositol_P"/>
    <property type="match status" value="1"/>
</dbReference>
<gene>
    <name evidence="12" type="ORF">HNR73_006538</name>
</gene>
<reference evidence="12 13" key="1">
    <citation type="submission" date="2020-08" db="EMBL/GenBank/DDBJ databases">
        <title>Genomic Encyclopedia of Type Strains, Phase IV (KMG-IV): sequencing the most valuable type-strain genomes for metagenomic binning, comparative biology and taxonomic classification.</title>
        <authorList>
            <person name="Goeker M."/>
        </authorList>
    </citation>
    <scope>NUCLEOTIDE SEQUENCE [LARGE SCALE GENOMIC DNA]</scope>
    <source>
        <strain evidence="12 13">YIM 65646</strain>
    </source>
</reference>
<evidence type="ECO:0000256" key="1">
    <source>
        <dbReference type="ARBA" id="ARBA00001946"/>
    </source>
</evidence>
<dbReference type="GO" id="GO:0006020">
    <property type="term" value="P:inositol metabolic process"/>
    <property type="evidence" value="ECO:0007669"/>
    <property type="project" value="TreeGrafter"/>
</dbReference>
<feature type="binding site" evidence="11">
    <location>
        <position position="87"/>
    </location>
    <ligand>
        <name>Mg(2+)</name>
        <dbReference type="ChEBI" id="CHEBI:18420"/>
        <label>1</label>
        <note>catalytic</note>
    </ligand>
</feature>
<evidence type="ECO:0000256" key="4">
    <source>
        <dbReference type="ARBA" id="ARBA00021697"/>
    </source>
</evidence>
<keyword evidence="5 11" id="KW-0479">Metal-binding</keyword>
<dbReference type="GO" id="GO:0046854">
    <property type="term" value="P:phosphatidylinositol phosphate biosynthetic process"/>
    <property type="evidence" value="ECO:0007669"/>
    <property type="project" value="InterPro"/>
</dbReference>
<dbReference type="SUPFAM" id="SSF56655">
    <property type="entry name" value="Carbohydrate phosphatase"/>
    <property type="match status" value="1"/>
</dbReference>
<comment type="catalytic activity">
    <reaction evidence="9">
        <text>L-histidinol phosphate + H2O = L-histidinol + phosphate</text>
        <dbReference type="Rhea" id="RHEA:14465"/>
        <dbReference type="ChEBI" id="CHEBI:15377"/>
        <dbReference type="ChEBI" id="CHEBI:43474"/>
        <dbReference type="ChEBI" id="CHEBI:57699"/>
        <dbReference type="ChEBI" id="CHEBI:57980"/>
        <dbReference type="EC" id="3.1.3.15"/>
    </reaction>
</comment>
<dbReference type="FunFam" id="3.30.540.10:FF:000003">
    <property type="entry name" value="Inositol-1-monophosphatase"/>
    <property type="match status" value="1"/>
</dbReference>
<comment type="pathway">
    <text evidence="2">Amino-acid biosynthesis; L-histidine biosynthesis; L-histidine from 5-phospho-alpha-D-ribose 1-diphosphate: step 8/9.</text>
</comment>
<dbReference type="GO" id="GO:0008934">
    <property type="term" value="F:inositol monophosphate 1-phosphatase activity"/>
    <property type="evidence" value="ECO:0007669"/>
    <property type="project" value="TreeGrafter"/>
</dbReference>
<evidence type="ECO:0000313" key="12">
    <source>
        <dbReference type="EMBL" id="MBB6038652.1"/>
    </source>
</evidence>
<keyword evidence="6" id="KW-0378">Hydrolase</keyword>
<dbReference type="PANTHER" id="PTHR20854">
    <property type="entry name" value="INOSITOL MONOPHOSPHATASE"/>
    <property type="match status" value="1"/>
</dbReference>
<dbReference type="InterPro" id="IPR020552">
    <property type="entry name" value="Inositol_monoPase_Li-sen"/>
</dbReference>
<dbReference type="PANTHER" id="PTHR20854:SF4">
    <property type="entry name" value="INOSITOL-1-MONOPHOSPHATASE-RELATED"/>
    <property type="match status" value="1"/>
</dbReference>
<dbReference type="PRINTS" id="PR00377">
    <property type="entry name" value="IMPHPHTASES"/>
</dbReference>
<dbReference type="EMBL" id="JACHGT010000017">
    <property type="protein sequence ID" value="MBB6038652.1"/>
    <property type="molecule type" value="Genomic_DNA"/>
</dbReference>
<evidence type="ECO:0000313" key="13">
    <source>
        <dbReference type="Proteomes" id="UP000548476"/>
    </source>
</evidence>
<proteinExistence type="predicted"/>
<dbReference type="InterPro" id="IPR000760">
    <property type="entry name" value="Inositol_monophosphatase-like"/>
</dbReference>
<sequence length="271" mass="29033">MHTNAYRNIPGLQVVPMTKPATTADYLEFALSLARRAGGLIADAFNTNVQADVKSDGSPVTEVDREINRLVIDAIQERHPHHAILGEEGAVGSGKEEFKWICDPLDGTKPFLLGVPNSVFMIALMHAGNLLLAVVYDPFTKNMFHAIRGRGAYCNNDRIHVSEQRLDEGYVVLGTDSYPFIEGILNAGGRVEPVSGSGYKSMMIAKGSAVATIRQQADFHDVAPSALIVEEAGGKVTGLDGSRLVLDRAIGGAIISNGVAHAELVELAQMI</sequence>